<dbReference type="EMBL" id="LM655252">
    <property type="protein sequence ID" value="CDZ16411.1"/>
    <property type="molecule type" value="Genomic_DNA"/>
</dbReference>
<dbReference type="Proteomes" id="UP000032420">
    <property type="component" value="Chromosome I"/>
</dbReference>
<sequence>MIFDMLFNNLKIDLFANHLPPDIITRAEVSSWQYNLI</sequence>
<accession>A0A078KB60</accession>
<evidence type="ECO:0000313" key="1">
    <source>
        <dbReference type="EMBL" id="CDZ16411.1"/>
    </source>
</evidence>
<proteinExistence type="predicted"/>
<protein>
    <submittedName>
        <fullName evidence="1">Uncharacterized protein</fullName>
    </submittedName>
</protein>
<dbReference type="STRING" id="1495769.CEM_143"/>
<gene>
    <name evidence="1" type="ORF">CEM_143</name>
</gene>
<organism evidence="1 2">
    <name type="scientific">Candidatus Johnevansia muelleri</name>
    <dbReference type="NCBI Taxonomy" id="1495769"/>
    <lineage>
        <taxon>Bacteria</taxon>
        <taxon>Pseudomonadati</taxon>
        <taxon>Pseudomonadota</taxon>
        <taxon>Gammaproteobacteria</taxon>
        <taxon>Candidatus Johnevansiales</taxon>
        <taxon>Candidatus Johnevansiaceae</taxon>
        <taxon>Candidatus Johnevansia</taxon>
    </lineage>
</organism>
<name>A0A078KB60_9GAMM</name>
<keyword evidence="2" id="KW-1185">Reference proteome</keyword>
<dbReference type="KEGG" id="eme:CEM_143"/>
<dbReference type="AlphaFoldDB" id="A0A078KB60"/>
<evidence type="ECO:0000313" key="2">
    <source>
        <dbReference type="Proteomes" id="UP000032420"/>
    </source>
</evidence>
<reference evidence="2" key="1">
    <citation type="submission" date="2014-07" db="EMBL/GenBank/DDBJ databases">
        <authorList>
            <person name="Santos-Garcia D."/>
        </authorList>
    </citation>
    <scope>NUCLEOTIDE SEQUENCE [LARGE SCALE GENOMIC DNA]</scope>
</reference>
<dbReference type="HOGENOM" id="CLU_3341753_0_0_6"/>